<comment type="caution">
    <text evidence="2">The sequence shown here is derived from an EMBL/GenBank/DDBJ whole genome shotgun (WGS) entry which is preliminary data.</text>
</comment>
<name>A0AA88ARI8_FICCA</name>
<accession>A0AA88ARI8</accession>
<proteinExistence type="predicted"/>
<evidence type="ECO:0000313" key="2">
    <source>
        <dbReference type="EMBL" id="GMN56812.1"/>
    </source>
</evidence>
<evidence type="ECO:0000256" key="1">
    <source>
        <dbReference type="SAM" id="MobiDB-lite"/>
    </source>
</evidence>
<feature type="region of interest" description="Disordered" evidence="1">
    <location>
        <begin position="1"/>
        <end position="30"/>
    </location>
</feature>
<dbReference type="EMBL" id="BTGU01000066">
    <property type="protein sequence ID" value="GMN56812.1"/>
    <property type="molecule type" value="Genomic_DNA"/>
</dbReference>
<dbReference type="AlphaFoldDB" id="A0AA88ARI8"/>
<gene>
    <name evidence="2" type="ORF">TIFTF001_025930</name>
</gene>
<protein>
    <submittedName>
        <fullName evidence="2">Uncharacterized protein</fullName>
    </submittedName>
</protein>
<organism evidence="2 3">
    <name type="scientific">Ficus carica</name>
    <name type="common">Common fig</name>
    <dbReference type="NCBI Taxonomy" id="3494"/>
    <lineage>
        <taxon>Eukaryota</taxon>
        <taxon>Viridiplantae</taxon>
        <taxon>Streptophyta</taxon>
        <taxon>Embryophyta</taxon>
        <taxon>Tracheophyta</taxon>
        <taxon>Spermatophyta</taxon>
        <taxon>Magnoliopsida</taxon>
        <taxon>eudicotyledons</taxon>
        <taxon>Gunneridae</taxon>
        <taxon>Pentapetalae</taxon>
        <taxon>rosids</taxon>
        <taxon>fabids</taxon>
        <taxon>Rosales</taxon>
        <taxon>Moraceae</taxon>
        <taxon>Ficeae</taxon>
        <taxon>Ficus</taxon>
    </lineage>
</organism>
<sequence length="64" mass="7593">MREKPKWGSGILERERGERSRPRRQPSGEGRCGFWEEFWRVEKEKRRDGNWKEKLISNGGSGCV</sequence>
<feature type="compositionally biased region" description="Basic and acidic residues" evidence="1">
    <location>
        <begin position="1"/>
        <end position="20"/>
    </location>
</feature>
<keyword evidence="3" id="KW-1185">Reference proteome</keyword>
<reference evidence="2" key="1">
    <citation type="submission" date="2023-07" db="EMBL/GenBank/DDBJ databases">
        <title>draft genome sequence of fig (Ficus carica).</title>
        <authorList>
            <person name="Takahashi T."/>
            <person name="Nishimura K."/>
        </authorList>
    </citation>
    <scope>NUCLEOTIDE SEQUENCE</scope>
</reference>
<dbReference type="Proteomes" id="UP001187192">
    <property type="component" value="Unassembled WGS sequence"/>
</dbReference>
<evidence type="ECO:0000313" key="3">
    <source>
        <dbReference type="Proteomes" id="UP001187192"/>
    </source>
</evidence>